<reference evidence="1" key="1">
    <citation type="journal article" date="2014" name="Nat. Commun.">
        <title>The tobacco genome sequence and its comparison with those of tomato and potato.</title>
        <authorList>
            <person name="Sierro N."/>
            <person name="Battey J.N."/>
            <person name="Ouadi S."/>
            <person name="Bakaher N."/>
            <person name="Bovet L."/>
            <person name="Willig A."/>
            <person name="Goepfert S."/>
            <person name="Peitsch M.C."/>
            <person name="Ivanov N.V."/>
        </authorList>
    </citation>
    <scope>NUCLEOTIDE SEQUENCE [LARGE SCALE GENOMIC DNA]</scope>
</reference>
<evidence type="ECO:0000313" key="1">
    <source>
        <dbReference type="Proteomes" id="UP000790787"/>
    </source>
</evidence>
<dbReference type="RefSeq" id="XP_075081652.1">
    <property type="nucleotide sequence ID" value="XM_075225551.1"/>
</dbReference>
<protein>
    <submittedName>
        <fullName evidence="2">Uncharacterized protein LOC142166395 isoform X1</fullName>
    </submittedName>
</protein>
<proteinExistence type="predicted"/>
<accession>A0AC58S9I0</accession>
<keyword evidence="1" id="KW-1185">Reference proteome</keyword>
<reference evidence="2" key="2">
    <citation type="submission" date="2025-08" db="UniProtKB">
        <authorList>
            <consortium name="RefSeq"/>
        </authorList>
    </citation>
    <scope>IDENTIFICATION</scope>
    <source>
        <tissue evidence="2">Leaf</tissue>
    </source>
</reference>
<evidence type="ECO:0000313" key="2">
    <source>
        <dbReference type="RefSeq" id="XP_075081652.1"/>
    </source>
</evidence>
<dbReference type="Proteomes" id="UP000790787">
    <property type="component" value="Chromosome 11"/>
</dbReference>
<gene>
    <name evidence="2" type="primary">LOC142166395</name>
</gene>
<name>A0AC58S9I0_TOBAC</name>
<organism evidence="1 2">
    <name type="scientific">Nicotiana tabacum</name>
    <name type="common">Common tobacco</name>
    <dbReference type="NCBI Taxonomy" id="4097"/>
    <lineage>
        <taxon>Eukaryota</taxon>
        <taxon>Viridiplantae</taxon>
        <taxon>Streptophyta</taxon>
        <taxon>Embryophyta</taxon>
        <taxon>Tracheophyta</taxon>
        <taxon>Spermatophyta</taxon>
        <taxon>Magnoliopsida</taxon>
        <taxon>eudicotyledons</taxon>
        <taxon>Gunneridae</taxon>
        <taxon>Pentapetalae</taxon>
        <taxon>asterids</taxon>
        <taxon>lamiids</taxon>
        <taxon>Solanales</taxon>
        <taxon>Solanaceae</taxon>
        <taxon>Nicotianoideae</taxon>
        <taxon>Nicotianeae</taxon>
        <taxon>Nicotiana</taxon>
    </lineage>
</organism>
<sequence length="272" mass="32044">MCSFYHEPWRSWSEVPCHIRDRMFTEFRIKCAWSHDLEAEVWTVFFKKCSDRFFDLLRTARENNVRPTWILDDLWVNLLEYWKSLEFEKKSRQGREARMSEKGSSMHTGGSISMETHRRRLAKGRPVTHDEVFEETHMKKLKDGTKITWVETRAETTHFIQSQPTDDQGRSIQPTQEKFMDMWIKAAGGVHKGRAYGLGSEFSLNHLTSELCGSYSSSHCSIDVDEFEQLNRKWRTLLSCICKKVLQGRKRRSGGKKKIREEKKNKGNGRKK</sequence>